<feature type="compositionally biased region" description="Low complexity" evidence="1">
    <location>
        <begin position="80"/>
        <end position="97"/>
    </location>
</feature>
<dbReference type="OrthoDB" id="769613at2759"/>
<feature type="region of interest" description="Disordered" evidence="1">
    <location>
        <begin position="225"/>
        <end position="251"/>
    </location>
</feature>
<reference evidence="3 4" key="1">
    <citation type="submission" date="2019-05" db="EMBL/GenBank/DDBJ databases">
        <title>Mikania micrantha, genome provides insights into the molecular mechanism of rapid growth.</title>
        <authorList>
            <person name="Liu B."/>
        </authorList>
    </citation>
    <scope>NUCLEOTIDE SEQUENCE [LARGE SCALE GENOMIC DNA]</scope>
    <source>
        <strain evidence="3">NLD-2019</strain>
        <tissue evidence="3">Leaf</tissue>
    </source>
</reference>
<gene>
    <name evidence="3" type="ORF">E3N88_06858</name>
</gene>
<accession>A0A5N6PQY7</accession>
<dbReference type="EMBL" id="SZYD01000003">
    <property type="protein sequence ID" value="KAD6795962.1"/>
    <property type="molecule type" value="Genomic_DNA"/>
</dbReference>
<dbReference type="InterPro" id="IPR033334">
    <property type="entry name" value="LNG1/2"/>
</dbReference>
<feature type="region of interest" description="Disordered" evidence="1">
    <location>
        <begin position="401"/>
        <end position="476"/>
    </location>
</feature>
<feature type="compositionally biased region" description="Basic residues" evidence="1">
    <location>
        <begin position="462"/>
        <end position="476"/>
    </location>
</feature>
<feature type="compositionally biased region" description="Basic residues" evidence="1">
    <location>
        <begin position="60"/>
        <end position="71"/>
    </location>
</feature>
<feature type="compositionally biased region" description="Polar residues" evidence="1">
    <location>
        <begin position="410"/>
        <end position="419"/>
    </location>
</feature>
<evidence type="ECO:0000313" key="3">
    <source>
        <dbReference type="EMBL" id="KAD6795962.1"/>
    </source>
</evidence>
<proteinExistence type="predicted"/>
<protein>
    <recommendedName>
        <fullName evidence="2">DUF4378 domain-containing protein</fullName>
    </recommendedName>
</protein>
<keyword evidence="4" id="KW-1185">Reference proteome</keyword>
<feature type="compositionally biased region" description="Polar residues" evidence="1">
    <location>
        <begin position="231"/>
        <end position="248"/>
    </location>
</feature>
<feature type="region of interest" description="Disordered" evidence="1">
    <location>
        <begin position="348"/>
        <end position="371"/>
    </location>
</feature>
<dbReference type="PANTHER" id="PTHR31680:SF15">
    <property type="entry name" value="PROTEIN LONGIFOLIA 2"/>
    <property type="match status" value="1"/>
</dbReference>
<feature type="domain" description="DUF4378" evidence="2">
    <location>
        <begin position="620"/>
        <end position="777"/>
    </location>
</feature>
<dbReference type="AlphaFoldDB" id="A0A5N6PQY7"/>
<dbReference type="InterPro" id="IPR025486">
    <property type="entry name" value="DUF4378"/>
</dbReference>
<dbReference type="Proteomes" id="UP000326396">
    <property type="component" value="Linkage Group LG11"/>
</dbReference>
<evidence type="ECO:0000259" key="2">
    <source>
        <dbReference type="Pfam" id="PF14309"/>
    </source>
</evidence>
<evidence type="ECO:0000313" key="4">
    <source>
        <dbReference type="Proteomes" id="UP000326396"/>
    </source>
</evidence>
<name>A0A5N6PQY7_9ASTR</name>
<sequence length="896" mass="101295">MATKVVYTVREDKQRQQKQLGCINGVFHLLDRGYLLGLHRNCRNQNRLTTDHGEKELKKSSQKSKEKKQKKMMIEKNRASVESSRNSCSSSCSSTTLSSFDCSKWVQTEWQLPSEPTSPNLHKKQQEWSLPPPDIRDVVKDSMTRVTRVRKDERAGSVMKHVDSPRPFIHQSDIQYERKDKNLAKIQKISSAVDETSRFSCDERESQYSLKSSFKVKELPRLSLDGKKKSQVNSKYESRSEPGSNKKPSSGIVARLMGLDSLTGSISEAETVKVKLDFGAQLDSSSRRVHLKIKPVLQQHEHGDWDPKKQSVYGEMNALGFKTSQEDLRAHKQVVEGMQMTKTVFDNKEQSLSSQKNVQPGSPMIKGTGSPTRHELLNQAVKQAKTAKEPMMVTGLHYVNHHKARKQVKDQTPTNNKTTGRTRRSPQDLNGETPISSPRPQRSKNGIDKQCVNGSSTDSSRIKKQSNLKTKNLKIKHINPMQNNNQSCMCSNETRNSREEGDIFISSNSKSKHDQITWNNLAERLIEDKPNVELAKLTMEQASPVSVFDAFYVEDIPSPVKKKADAFNDYDIIRVDETEWNQVGIYNLVTSTDAGDFHQTKLLNSIDDGAKSPSKTTNGDHKYIREILSASGFLKDPESSFKIAQLHSTCRLINPELFNILEKTNDEHHKHNPSSKSNEKVRRKLIFDSVNDILAHKLAKPGLSGKRLVDGEKLLTELWLEIVDLQSGSDRCIYDEVKIIVTANLNKSSQDWDKYYYEVPGVVLDIECLISEELIDEIVNTDVVVTQDRLDALDNIILKKILKILLPNVFTSSTIALTSHFLSPHSTIARRYSAPLLHEPQSLYSTTPPRHEASNLQKKIAEKESCWSDVGSFAVARLPARYTNTVEKGLGYTNTL</sequence>
<dbReference type="PANTHER" id="PTHR31680">
    <property type="entry name" value="LONGIFOLIA PROTEIN"/>
    <property type="match status" value="1"/>
</dbReference>
<feature type="region of interest" description="Disordered" evidence="1">
    <location>
        <begin position="113"/>
        <end position="134"/>
    </location>
</feature>
<dbReference type="Pfam" id="PF14309">
    <property type="entry name" value="DUF4378"/>
    <property type="match status" value="1"/>
</dbReference>
<dbReference type="GO" id="GO:0051513">
    <property type="term" value="P:regulation of monopolar cell growth"/>
    <property type="evidence" value="ECO:0007669"/>
    <property type="project" value="InterPro"/>
</dbReference>
<comment type="caution">
    <text evidence="3">The sequence shown here is derived from an EMBL/GenBank/DDBJ whole genome shotgun (WGS) entry which is preliminary data.</text>
</comment>
<organism evidence="3 4">
    <name type="scientific">Mikania micrantha</name>
    <name type="common">bitter vine</name>
    <dbReference type="NCBI Taxonomy" id="192012"/>
    <lineage>
        <taxon>Eukaryota</taxon>
        <taxon>Viridiplantae</taxon>
        <taxon>Streptophyta</taxon>
        <taxon>Embryophyta</taxon>
        <taxon>Tracheophyta</taxon>
        <taxon>Spermatophyta</taxon>
        <taxon>Magnoliopsida</taxon>
        <taxon>eudicotyledons</taxon>
        <taxon>Gunneridae</taxon>
        <taxon>Pentapetalae</taxon>
        <taxon>asterids</taxon>
        <taxon>campanulids</taxon>
        <taxon>Asterales</taxon>
        <taxon>Asteraceae</taxon>
        <taxon>Asteroideae</taxon>
        <taxon>Heliantheae alliance</taxon>
        <taxon>Eupatorieae</taxon>
        <taxon>Mikania</taxon>
    </lineage>
</organism>
<feature type="compositionally biased region" description="Basic and acidic residues" evidence="1">
    <location>
        <begin position="49"/>
        <end position="59"/>
    </location>
</feature>
<feature type="region of interest" description="Disordered" evidence="1">
    <location>
        <begin position="47"/>
        <end position="97"/>
    </location>
</feature>
<evidence type="ECO:0000256" key="1">
    <source>
        <dbReference type="SAM" id="MobiDB-lite"/>
    </source>
</evidence>
<feature type="compositionally biased region" description="Polar residues" evidence="1">
    <location>
        <begin position="348"/>
        <end position="360"/>
    </location>
</feature>
<feature type="compositionally biased region" description="Polar residues" evidence="1">
    <location>
        <begin position="427"/>
        <end position="444"/>
    </location>
</feature>
<feature type="compositionally biased region" description="Polar residues" evidence="1">
    <location>
        <begin position="452"/>
        <end position="461"/>
    </location>
</feature>